<feature type="non-terminal residue" evidence="2">
    <location>
        <position position="289"/>
    </location>
</feature>
<protein>
    <submittedName>
        <fullName evidence="2">Methyltransferase-like protein 4</fullName>
    </submittedName>
</protein>
<dbReference type="OMA" id="NCIVMDP"/>
<dbReference type="GO" id="GO:0003676">
    <property type="term" value="F:nucleic acid binding"/>
    <property type="evidence" value="ECO:0007669"/>
    <property type="project" value="InterPro"/>
</dbReference>
<dbReference type="PANTHER" id="PTHR12829">
    <property type="entry name" value="N6-ADENOSINE-METHYLTRANSFERASE"/>
    <property type="match status" value="1"/>
</dbReference>
<evidence type="ECO:0000313" key="2">
    <source>
        <dbReference type="EMBL" id="KFM75515.1"/>
    </source>
</evidence>
<dbReference type="Proteomes" id="UP000054359">
    <property type="component" value="Unassembled WGS sequence"/>
</dbReference>
<keyword evidence="3" id="KW-1185">Reference proteome</keyword>
<organism evidence="2 3">
    <name type="scientific">Stegodyphus mimosarum</name>
    <name type="common">African social velvet spider</name>
    <dbReference type="NCBI Taxonomy" id="407821"/>
    <lineage>
        <taxon>Eukaryota</taxon>
        <taxon>Metazoa</taxon>
        <taxon>Ecdysozoa</taxon>
        <taxon>Arthropoda</taxon>
        <taxon>Chelicerata</taxon>
        <taxon>Arachnida</taxon>
        <taxon>Araneae</taxon>
        <taxon>Araneomorphae</taxon>
        <taxon>Entelegynae</taxon>
        <taxon>Eresoidea</taxon>
        <taxon>Eresidae</taxon>
        <taxon>Stegodyphus</taxon>
    </lineage>
</organism>
<dbReference type="GO" id="GO:0005634">
    <property type="term" value="C:nucleus"/>
    <property type="evidence" value="ECO:0007669"/>
    <property type="project" value="TreeGrafter"/>
</dbReference>
<proteinExistence type="inferred from homology"/>
<dbReference type="SUPFAM" id="SSF53335">
    <property type="entry name" value="S-adenosyl-L-methionine-dependent methyltransferases"/>
    <property type="match status" value="1"/>
</dbReference>
<dbReference type="PROSITE" id="PS00092">
    <property type="entry name" value="N6_MTASE"/>
    <property type="match status" value="1"/>
</dbReference>
<dbReference type="STRING" id="407821.A0A087UDS6"/>
<dbReference type="GO" id="GO:0032259">
    <property type="term" value="P:methylation"/>
    <property type="evidence" value="ECO:0007669"/>
    <property type="project" value="UniProtKB-KW"/>
</dbReference>
<dbReference type="GO" id="GO:0008168">
    <property type="term" value="F:methyltransferase activity"/>
    <property type="evidence" value="ECO:0007669"/>
    <property type="project" value="UniProtKB-KW"/>
</dbReference>
<sequence>MKKFKRKKEVCSFTKIDSIIKEVTSSLIDAACKLHLLDCSEIDANDWFENNSRAREASKQIPEMSFQEDFIYHNSCNIPVIKVLGNNQYVLPPNSTFHLCDIRNISCLKGTQYDLVVLDPPWENKSVKRKKGYSMLSCESLQDLPIKEFLNPGCLIIVWVTNNEKQINFVKDELFQQWNVTSSAIWHWSKITQKGHFIHPINSHHKKPYENILLGRVAFDERNCSAYSFPVLKSNKVIVSVPSSIHSHKPPLMEILKPYIPKHPKCLELFARYLLPGWTSVGNEVLKLQ</sequence>
<dbReference type="EMBL" id="KK119375">
    <property type="protein sequence ID" value="KFM75515.1"/>
    <property type="molecule type" value="Genomic_DNA"/>
</dbReference>
<dbReference type="PROSITE" id="PS51143">
    <property type="entry name" value="MT_A70"/>
    <property type="match status" value="1"/>
</dbReference>
<keyword evidence="2" id="KW-0808">Transferase</keyword>
<dbReference type="PANTHER" id="PTHR12829:SF4">
    <property type="entry name" value="N(6)-ADENINE-SPECIFIC METHYLTRANSFERASE METTL4"/>
    <property type="match status" value="1"/>
</dbReference>
<dbReference type="OrthoDB" id="61116at2759"/>
<evidence type="ECO:0000313" key="3">
    <source>
        <dbReference type="Proteomes" id="UP000054359"/>
    </source>
</evidence>
<dbReference type="InterPro" id="IPR029063">
    <property type="entry name" value="SAM-dependent_MTases_sf"/>
</dbReference>
<name>A0A087UDS6_STEMI</name>
<dbReference type="InterPro" id="IPR007757">
    <property type="entry name" value="MT-A70-like"/>
</dbReference>
<reference evidence="2 3" key="1">
    <citation type="submission" date="2013-11" db="EMBL/GenBank/DDBJ databases">
        <title>Genome sequencing of Stegodyphus mimosarum.</title>
        <authorList>
            <person name="Bechsgaard J."/>
        </authorList>
    </citation>
    <scope>NUCLEOTIDE SEQUENCE [LARGE SCALE GENOMIC DNA]</scope>
</reference>
<keyword evidence="2" id="KW-0489">Methyltransferase</keyword>
<comment type="similarity">
    <text evidence="1">Belongs to the MT-A70-like family.</text>
</comment>
<dbReference type="AlphaFoldDB" id="A0A087UDS6"/>
<dbReference type="Pfam" id="PF05063">
    <property type="entry name" value="MT-A70"/>
    <property type="match status" value="1"/>
</dbReference>
<evidence type="ECO:0000256" key="1">
    <source>
        <dbReference type="PROSITE-ProRule" id="PRU00489"/>
    </source>
</evidence>
<dbReference type="InterPro" id="IPR002052">
    <property type="entry name" value="DNA_methylase_N6_adenine_CS"/>
</dbReference>
<gene>
    <name evidence="2" type="ORF">X975_21240</name>
</gene>
<accession>A0A087UDS6</accession>